<evidence type="ECO:0008006" key="3">
    <source>
        <dbReference type="Google" id="ProtNLM"/>
    </source>
</evidence>
<sequence>MLPQTSDQSSPEMLPEDLKDAQFRLLAIDVLDDSHQDAVAHGVKRILDTHISEITYAQIIDGLPLSDVADDSSDGGLPSGHPIYKVHNDLCPSILDRTREFRHNFNAGILKFDSRLLFLFQAASPGSRSFNTRLIEIVASSIHQIARILFQVNDSSHKDEGIIEWAPPKSDEIYWRCCPDGPPPTVFYHPWYMSYQKYPHGVADMVGYWAEARIIGGVVLFDRRQVIPGFNVDPDAIYLHPNRANLAYRICKLLDDQKQNLLDFLTSSSLPPNPLPILVNEYNEYRIDPEESTEDTGIYRDVWDRSELPPYATDERLRDVWDRLNFPTRKDKGDASKRAHERKFSLEYGDAYNDRMPSFFFQFLVPQFFVNMREEEEFDCEIRKDVDFNVINLDNLQHLDHGHSVPSSFRDYDYRHNYMEWPYVLKETGHRLSMLLRTPHWLAAQVSPAILTKTKPNSRDSPLVMLPQELFNMIVGNLSDVQDRESIVCLSLTCRYFFHLLGPDIQRLMCLDIGKWCGQRLIFAGERISGVSLNIGTPEEQQDWFENAYSTLYNLPTEAAFLGTYPIGDDHDHEIEPLQLFSDGGFMIRRARRRLLKANDEAGQHYLKLLLDRLMKNRPGLRGIDDMPVLRNLNTKEFVHSVGLEYDSRYIGEALMGFLAFAGGIVSFPGMTSWAGDCFDICPFWVIRFRFWDPKCYVYSVDLFRLHPDVHKEFQKDGHDLYKEWCKGAVLSCTYALWNREARDELPRDLPVVDVLRLQDLHH</sequence>
<dbReference type="AlphaFoldDB" id="A0A9P5E201"/>
<organism evidence="1 2">
    <name type="scientific">Fusarium beomiforme</name>
    <dbReference type="NCBI Taxonomy" id="44412"/>
    <lineage>
        <taxon>Eukaryota</taxon>
        <taxon>Fungi</taxon>
        <taxon>Dikarya</taxon>
        <taxon>Ascomycota</taxon>
        <taxon>Pezizomycotina</taxon>
        <taxon>Sordariomycetes</taxon>
        <taxon>Hypocreomycetidae</taxon>
        <taxon>Hypocreales</taxon>
        <taxon>Nectriaceae</taxon>
        <taxon>Fusarium</taxon>
        <taxon>Fusarium burgessii species complex</taxon>
    </lineage>
</organism>
<evidence type="ECO:0000313" key="2">
    <source>
        <dbReference type="Proteomes" id="UP000730481"/>
    </source>
</evidence>
<reference evidence="1" key="2">
    <citation type="submission" date="2020-02" db="EMBL/GenBank/DDBJ databases">
        <title>Identification and distribution of gene clusters putatively required for synthesis of sphingolipid metabolism inhibitors in phylogenetically diverse species of the filamentous fungus Fusarium.</title>
        <authorList>
            <person name="Kim H.-S."/>
            <person name="Busman M."/>
            <person name="Brown D.W."/>
            <person name="Divon H."/>
            <person name="Uhlig S."/>
            <person name="Proctor R.H."/>
        </authorList>
    </citation>
    <scope>NUCLEOTIDE SEQUENCE</scope>
    <source>
        <strain evidence="1">NRRL 25174</strain>
    </source>
</reference>
<proteinExistence type="predicted"/>
<reference evidence="1" key="1">
    <citation type="journal article" date="2017" name="Mycologia">
        <title>Fusarium algeriense, sp. nov., a novel toxigenic crown rot pathogen of durum wheat from Algeria is nested in the Fusarium burgessii species complex.</title>
        <authorList>
            <person name="Laraba I."/>
            <person name="Keddad A."/>
            <person name="Boureghda H."/>
            <person name="Abdallah N."/>
            <person name="Vaughan M.M."/>
            <person name="Proctor R.H."/>
            <person name="Busman M."/>
            <person name="O'Donnell K."/>
        </authorList>
    </citation>
    <scope>NUCLEOTIDE SEQUENCE</scope>
    <source>
        <strain evidence="1">NRRL 25174</strain>
    </source>
</reference>
<protein>
    <recommendedName>
        <fullName evidence="3">F-box domain-containing protein</fullName>
    </recommendedName>
</protein>
<dbReference type="EMBL" id="PVQB02000126">
    <property type="protein sequence ID" value="KAF4342643.1"/>
    <property type="molecule type" value="Genomic_DNA"/>
</dbReference>
<evidence type="ECO:0000313" key="1">
    <source>
        <dbReference type="EMBL" id="KAF4342643.1"/>
    </source>
</evidence>
<gene>
    <name evidence="1" type="ORF">FBEOM_3416</name>
</gene>
<dbReference type="OrthoDB" id="5346581at2759"/>
<comment type="caution">
    <text evidence="1">The sequence shown here is derived from an EMBL/GenBank/DDBJ whole genome shotgun (WGS) entry which is preliminary data.</text>
</comment>
<name>A0A9P5E201_9HYPO</name>
<keyword evidence="2" id="KW-1185">Reference proteome</keyword>
<dbReference type="Proteomes" id="UP000730481">
    <property type="component" value="Unassembled WGS sequence"/>
</dbReference>
<accession>A0A9P5E201</accession>